<protein>
    <submittedName>
        <fullName evidence="1">Uncharacterized protein</fullName>
    </submittedName>
</protein>
<accession>A0A4Y2NSA5</accession>
<dbReference type="AlphaFoldDB" id="A0A4Y2NSA5"/>
<name>A0A4Y2NSA5_ARAVE</name>
<dbReference type="Proteomes" id="UP000499080">
    <property type="component" value="Unassembled WGS sequence"/>
</dbReference>
<proteinExistence type="predicted"/>
<evidence type="ECO:0000313" key="2">
    <source>
        <dbReference type="Proteomes" id="UP000499080"/>
    </source>
</evidence>
<keyword evidence="2" id="KW-1185">Reference proteome</keyword>
<evidence type="ECO:0000313" key="1">
    <source>
        <dbReference type="EMBL" id="GBN41602.1"/>
    </source>
</evidence>
<reference evidence="1 2" key="1">
    <citation type="journal article" date="2019" name="Sci. Rep.">
        <title>Orb-weaving spider Araneus ventricosus genome elucidates the spidroin gene catalogue.</title>
        <authorList>
            <person name="Kono N."/>
            <person name="Nakamura H."/>
            <person name="Ohtoshi R."/>
            <person name="Moran D.A.P."/>
            <person name="Shinohara A."/>
            <person name="Yoshida Y."/>
            <person name="Fujiwara M."/>
            <person name="Mori M."/>
            <person name="Tomita M."/>
            <person name="Arakawa K."/>
        </authorList>
    </citation>
    <scope>NUCLEOTIDE SEQUENCE [LARGE SCALE GENOMIC DNA]</scope>
</reference>
<dbReference type="EMBL" id="BGPR01009680">
    <property type="protein sequence ID" value="GBN41602.1"/>
    <property type="molecule type" value="Genomic_DNA"/>
</dbReference>
<sequence>MVVEKSPSYYTTSNDVENFPNDVDNLSALEIIQVLINLLQEKYISAARKHLEKNFSTFWSPLCQRSQLLRIIKVVHPREICIQKHTRKKLRKDPIRCCFIRHKIQMNKVRNETKPFRQASP</sequence>
<gene>
    <name evidence="1" type="ORF">AVEN_186597_1</name>
</gene>
<comment type="caution">
    <text evidence="1">The sequence shown here is derived from an EMBL/GenBank/DDBJ whole genome shotgun (WGS) entry which is preliminary data.</text>
</comment>
<organism evidence="1 2">
    <name type="scientific">Araneus ventricosus</name>
    <name type="common">Orbweaver spider</name>
    <name type="synonym">Epeira ventricosa</name>
    <dbReference type="NCBI Taxonomy" id="182803"/>
    <lineage>
        <taxon>Eukaryota</taxon>
        <taxon>Metazoa</taxon>
        <taxon>Ecdysozoa</taxon>
        <taxon>Arthropoda</taxon>
        <taxon>Chelicerata</taxon>
        <taxon>Arachnida</taxon>
        <taxon>Araneae</taxon>
        <taxon>Araneomorphae</taxon>
        <taxon>Entelegynae</taxon>
        <taxon>Araneoidea</taxon>
        <taxon>Araneidae</taxon>
        <taxon>Araneus</taxon>
    </lineage>
</organism>